<evidence type="ECO:0000313" key="2">
    <source>
        <dbReference type="Proteomes" id="UP000663879"/>
    </source>
</evidence>
<proteinExistence type="predicted"/>
<sequence length="81" mass="9549">FQIYEHDEDHLSDDELYKYLSDFKLKEKYLNKLASLNADISLTLNDMTKKFCENDACFDRSVLINPSLQLINDTKKIDLSR</sequence>
<organism evidence="1 2">
    <name type="scientific">Brachionus calyciflorus</name>
    <dbReference type="NCBI Taxonomy" id="104777"/>
    <lineage>
        <taxon>Eukaryota</taxon>
        <taxon>Metazoa</taxon>
        <taxon>Spiralia</taxon>
        <taxon>Gnathifera</taxon>
        <taxon>Rotifera</taxon>
        <taxon>Eurotatoria</taxon>
        <taxon>Monogononta</taxon>
        <taxon>Pseudotrocha</taxon>
        <taxon>Ploima</taxon>
        <taxon>Brachionidae</taxon>
        <taxon>Brachionus</taxon>
    </lineage>
</organism>
<dbReference type="Proteomes" id="UP000663879">
    <property type="component" value="Unassembled WGS sequence"/>
</dbReference>
<dbReference type="EMBL" id="CAJNOC010013874">
    <property type="protein sequence ID" value="CAF1159668.1"/>
    <property type="molecule type" value="Genomic_DNA"/>
</dbReference>
<accession>A0A814TED1</accession>
<evidence type="ECO:0000313" key="1">
    <source>
        <dbReference type="EMBL" id="CAF1159668.1"/>
    </source>
</evidence>
<gene>
    <name evidence="1" type="ORF">OXX778_LOCUS23563</name>
</gene>
<name>A0A814TED1_9BILA</name>
<feature type="non-terminal residue" evidence="1">
    <location>
        <position position="81"/>
    </location>
</feature>
<reference evidence="1" key="1">
    <citation type="submission" date="2021-02" db="EMBL/GenBank/DDBJ databases">
        <authorList>
            <person name="Nowell W R."/>
        </authorList>
    </citation>
    <scope>NUCLEOTIDE SEQUENCE</scope>
    <source>
        <strain evidence="1">Ploen Becks lab</strain>
    </source>
</reference>
<dbReference type="AlphaFoldDB" id="A0A814TED1"/>
<protein>
    <submittedName>
        <fullName evidence="1">Uncharacterized protein</fullName>
    </submittedName>
</protein>
<feature type="non-terminal residue" evidence="1">
    <location>
        <position position="1"/>
    </location>
</feature>
<keyword evidence="2" id="KW-1185">Reference proteome</keyword>
<comment type="caution">
    <text evidence="1">The sequence shown here is derived from an EMBL/GenBank/DDBJ whole genome shotgun (WGS) entry which is preliminary data.</text>
</comment>